<comment type="caution">
    <text evidence="2">The sequence shown here is derived from an EMBL/GenBank/DDBJ whole genome shotgun (WGS) entry which is preliminary data.</text>
</comment>
<keyword evidence="1" id="KW-0812">Transmembrane</keyword>
<protein>
    <submittedName>
        <fullName evidence="2">Uncharacterized protein</fullName>
    </submittedName>
</protein>
<gene>
    <name evidence="2" type="ORF">AQJ91_37225</name>
</gene>
<name>A0A117RY75_9ACTN</name>
<dbReference type="EMBL" id="LMXB01000093">
    <property type="protein sequence ID" value="KUO16262.1"/>
    <property type="molecule type" value="Genomic_DNA"/>
</dbReference>
<reference evidence="2 3" key="1">
    <citation type="submission" date="2015-10" db="EMBL/GenBank/DDBJ databases">
        <title>Draft genome sequence of Streptomyces sp. RV15, isolated from a marine sponge.</title>
        <authorList>
            <person name="Ruckert C."/>
            <person name="Abdelmohsen U.R."/>
            <person name="Winkler A."/>
            <person name="Hentschel U."/>
            <person name="Kalinowski J."/>
            <person name="Kampfer P."/>
            <person name="Glaeser S."/>
        </authorList>
    </citation>
    <scope>NUCLEOTIDE SEQUENCE [LARGE SCALE GENOMIC DNA]</scope>
    <source>
        <strain evidence="2 3">RV15</strain>
    </source>
</reference>
<dbReference type="AlphaFoldDB" id="A0A117RY75"/>
<evidence type="ECO:0000313" key="3">
    <source>
        <dbReference type="Proteomes" id="UP000053260"/>
    </source>
</evidence>
<feature type="transmembrane region" description="Helical" evidence="1">
    <location>
        <begin position="50"/>
        <end position="72"/>
    </location>
</feature>
<dbReference type="Proteomes" id="UP000053260">
    <property type="component" value="Unassembled WGS sequence"/>
</dbReference>
<evidence type="ECO:0000256" key="1">
    <source>
        <dbReference type="SAM" id="Phobius"/>
    </source>
</evidence>
<keyword evidence="1" id="KW-0472">Membrane</keyword>
<accession>A0A117RY75</accession>
<keyword evidence="3" id="KW-1185">Reference proteome</keyword>
<proteinExistence type="predicted"/>
<sequence length="272" mass="28672">MMSADRETNQNMTNTDITLLLADAADEVEIGIAPYQAVMRGGRRRRARRWAVAAATALVLAGSSATLAVAGLPGGDGNRGASVATRPPTATPGVLLPQDRSLLAVGTDQGREWQVSVDVWPAPRDESQARASLNAMERYGETPVDIDTPAELVGKIAYFVTRGVGGTLFAPTSQNVVTEADALSGKDIEAVAVPLEPGSDGPQRLVVGHVAKTALQVTCIWKDGTTTEVHRARSSDVNSDEFVIRSPEGSPFDWFVCLAPEGTEYASAKVTG</sequence>
<evidence type="ECO:0000313" key="2">
    <source>
        <dbReference type="EMBL" id="KUO16262.1"/>
    </source>
</evidence>
<keyword evidence="1" id="KW-1133">Transmembrane helix</keyword>
<organism evidence="2 3">
    <name type="scientific">Streptomyces dysideae</name>
    <dbReference type="NCBI Taxonomy" id="909626"/>
    <lineage>
        <taxon>Bacteria</taxon>
        <taxon>Bacillati</taxon>
        <taxon>Actinomycetota</taxon>
        <taxon>Actinomycetes</taxon>
        <taxon>Kitasatosporales</taxon>
        <taxon>Streptomycetaceae</taxon>
        <taxon>Streptomyces</taxon>
    </lineage>
</organism>
<dbReference type="STRING" id="909626.AQJ91_37225"/>